<evidence type="ECO:0000259" key="4">
    <source>
        <dbReference type="SMART" id="SM00827"/>
    </source>
</evidence>
<dbReference type="InterPro" id="IPR016035">
    <property type="entry name" value="Acyl_Trfase/lysoPLipase"/>
</dbReference>
<evidence type="ECO:0000256" key="2">
    <source>
        <dbReference type="ARBA" id="ARBA00023268"/>
    </source>
</evidence>
<dbReference type="GO" id="GO:0016746">
    <property type="term" value="F:acyltransferase activity"/>
    <property type="evidence" value="ECO:0007669"/>
    <property type="project" value="UniProtKB-KW"/>
</dbReference>
<dbReference type="InterPro" id="IPR001227">
    <property type="entry name" value="Ac_transferase_dom_sf"/>
</dbReference>
<protein>
    <submittedName>
        <fullName evidence="5">Acyltransferase domain-containing protein</fullName>
    </submittedName>
</protein>
<dbReference type="SUPFAM" id="SSF52151">
    <property type="entry name" value="FabD/lysophospholipase-like"/>
    <property type="match status" value="1"/>
</dbReference>
<evidence type="ECO:0000313" key="6">
    <source>
        <dbReference type="Proteomes" id="UP001204746"/>
    </source>
</evidence>
<dbReference type="SMART" id="SM00827">
    <property type="entry name" value="PKS_AT"/>
    <property type="match status" value="1"/>
</dbReference>
<dbReference type="InterPro" id="IPR014043">
    <property type="entry name" value="Acyl_transferase_dom"/>
</dbReference>
<dbReference type="InterPro" id="IPR050091">
    <property type="entry name" value="PKS_NRPS_Biosynth_Enz"/>
</dbReference>
<dbReference type="EMBL" id="JANIAA010000212">
    <property type="protein sequence ID" value="MCQ8195650.1"/>
    <property type="molecule type" value="Genomic_DNA"/>
</dbReference>
<reference evidence="5 6" key="1">
    <citation type="submission" date="2022-07" db="EMBL/GenBank/DDBJ databases">
        <authorList>
            <person name="Phongsopitanun W."/>
            <person name="Tanasupawat S."/>
        </authorList>
    </citation>
    <scope>NUCLEOTIDE SEQUENCE [LARGE SCALE GENOMIC DNA]</scope>
    <source>
        <strain evidence="5 6">RCU-064</strain>
    </source>
</reference>
<dbReference type="RefSeq" id="WP_256656356.1">
    <property type="nucleotide sequence ID" value="NZ_JANIAA010000212.1"/>
</dbReference>
<keyword evidence="6" id="KW-1185">Reference proteome</keyword>
<evidence type="ECO:0000256" key="1">
    <source>
        <dbReference type="ARBA" id="ARBA00022679"/>
    </source>
</evidence>
<feature type="domain" description="Malonyl-CoA:ACP transacylase (MAT)" evidence="4">
    <location>
        <begin position="1"/>
        <end position="198"/>
    </location>
</feature>
<dbReference type="SUPFAM" id="SSF55048">
    <property type="entry name" value="Probable ACP-binding domain of malonyl-CoA ACP transacylase"/>
    <property type="match status" value="1"/>
</dbReference>
<dbReference type="Pfam" id="PF00698">
    <property type="entry name" value="Acyl_transf_1"/>
    <property type="match status" value="1"/>
</dbReference>
<accession>A0ABT1VE42</accession>
<dbReference type="PANTHER" id="PTHR43775:SF51">
    <property type="entry name" value="INACTIVE PHENOLPHTHIOCEROL SYNTHESIS POLYKETIDE SYNTHASE TYPE I PKS1-RELATED"/>
    <property type="match status" value="1"/>
</dbReference>
<dbReference type="Gene3D" id="3.40.366.10">
    <property type="entry name" value="Malonyl-Coenzyme A Acyl Carrier Protein, domain 2"/>
    <property type="match status" value="1"/>
</dbReference>
<gene>
    <name evidence="5" type="ORF">NP777_47110</name>
</gene>
<dbReference type="InterPro" id="IPR016036">
    <property type="entry name" value="Malonyl_transacylase_ACP-bd"/>
</dbReference>
<organism evidence="5 6">
    <name type="scientific">Streptomyces rugosispiralis</name>
    <dbReference type="NCBI Taxonomy" id="2967341"/>
    <lineage>
        <taxon>Bacteria</taxon>
        <taxon>Bacillati</taxon>
        <taxon>Actinomycetota</taxon>
        <taxon>Actinomycetes</taxon>
        <taxon>Kitasatosporales</taxon>
        <taxon>Streptomycetaceae</taxon>
        <taxon>Streptomyces</taxon>
    </lineage>
</organism>
<dbReference type="PANTHER" id="PTHR43775">
    <property type="entry name" value="FATTY ACID SYNTHASE"/>
    <property type="match status" value="1"/>
</dbReference>
<evidence type="ECO:0000313" key="5">
    <source>
        <dbReference type="EMBL" id="MCQ8195650.1"/>
    </source>
</evidence>
<keyword evidence="2" id="KW-0511">Multifunctional enzyme</keyword>
<keyword evidence="1" id="KW-0808">Transferase</keyword>
<proteinExistence type="predicted"/>
<feature type="non-terminal residue" evidence="5">
    <location>
        <position position="1"/>
    </location>
</feature>
<sequence length="198" mass="20904">AGLFALHIALARLLDSLGVRPDAVIGHSIGEIAAAHIAGVFDLPDACHLVATRATLMGQLPTGGAMATIAATPDELADDLTTHNGQVSIAALNTPGDTVISGPLQLVTDISTTWAAKGRKTRTLTVSHAFHSPLMDPILAPFKEAISGLTYHQPTIPLISNLTGQPADNHITTPDYWTQHIRQPVHFHPAITHTTPHT</sequence>
<name>A0ABT1VE42_9ACTN</name>
<feature type="non-terminal residue" evidence="5">
    <location>
        <position position="198"/>
    </location>
</feature>
<comment type="caution">
    <text evidence="5">The sequence shown here is derived from an EMBL/GenBank/DDBJ whole genome shotgun (WGS) entry which is preliminary data.</text>
</comment>
<dbReference type="Proteomes" id="UP001204746">
    <property type="component" value="Unassembled WGS sequence"/>
</dbReference>
<evidence type="ECO:0000256" key="3">
    <source>
        <dbReference type="ARBA" id="ARBA00023315"/>
    </source>
</evidence>
<keyword evidence="3 5" id="KW-0012">Acyltransferase</keyword>